<proteinExistence type="predicted"/>
<gene>
    <name evidence="1" type="ORF">MML48_4g00019481</name>
</gene>
<name>A0ACB9TA83_HOLOL</name>
<dbReference type="Proteomes" id="UP001056778">
    <property type="component" value="Chromosome 4"/>
</dbReference>
<protein>
    <submittedName>
        <fullName evidence="1">Monocarboxylate transporter</fullName>
    </submittedName>
</protein>
<reference evidence="1" key="1">
    <citation type="submission" date="2022-04" db="EMBL/GenBank/DDBJ databases">
        <title>Chromosome-scale genome assembly of Holotrichia oblita Faldermann.</title>
        <authorList>
            <person name="Rongchong L."/>
        </authorList>
    </citation>
    <scope>NUCLEOTIDE SEQUENCE</scope>
    <source>
        <strain evidence="1">81SQS9</strain>
    </source>
</reference>
<comment type="caution">
    <text evidence="1">The sequence shown here is derived from an EMBL/GenBank/DDBJ whole genome shotgun (WGS) entry which is preliminary data.</text>
</comment>
<accession>A0ACB9TA83</accession>
<dbReference type="EMBL" id="CM043018">
    <property type="protein sequence ID" value="KAI4463682.1"/>
    <property type="molecule type" value="Genomic_DNA"/>
</dbReference>
<evidence type="ECO:0000313" key="2">
    <source>
        <dbReference type="Proteomes" id="UP001056778"/>
    </source>
</evidence>
<evidence type="ECO:0000313" key="1">
    <source>
        <dbReference type="EMBL" id="KAI4463682.1"/>
    </source>
</evidence>
<organism evidence="1 2">
    <name type="scientific">Holotrichia oblita</name>
    <name type="common">Chafer beetle</name>
    <dbReference type="NCBI Taxonomy" id="644536"/>
    <lineage>
        <taxon>Eukaryota</taxon>
        <taxon>Metazoa</taxon>
        <taxon>Ecdysozoa</taxon>
        <taxon>Arthropoda</taxon>
        <taxon>Hexapoda</taxon>
        <taxon>Insecta</taxon>
        <taxon>Pterygota</taxon>
        <taxon>Neoptera</taxon>
        <taxon>Endopterygota</taxon>
        <taxon>Coleoptera</taxon>
        <taxon>Polyphaga</taxon>
        <taxon>Scarabaeiformia</taxon>
        <taxon>Scarabaeidae</taxon>
        <taxon>Melolonthinae</taxon>
        <taxon>Holotrichia</taxon>
    </lineage>
</organism>
<sequence>MPGTYMVVNSYFKKRLTLAMSFQVTGSSIAGIFLPQICEFLLAHFGITGTVLIFAGISFNAIPAAILLKPAKEIVCDELKKPVITGQEEKIGENVTEKLLPNVYNHTTTTINRESRAKRLLKSISKLFNFELFTDRTYVIIVIGMGISFASELNTILMTSFVLKELNGFTIKELASATSLLSLTDVTGRLLLPYLAYRGEYSPKISYALALIGSTVGRTILTIYYNNKLMVLVSIAILGLGKGAKAVFQSLILPNFITYDRLASANGLLMVINGILSLIVGPIIGVMHDVGNSYLYSLHSASILSMSCVILWSMDYLVRPKKGDGFTDDPS</sequence>
<keyword evidence="2" id="KW-1185">Reference proteome</keyword>